<dbReference type="Pfam" id="PF13416">
    <property type="entry name" value="SBP_bac_8"/>
    <property type="match status" value="1"/>
</dbReference>
<keyword evidence="8" id="KW-1185">Reference proteome</keyword>
<keyword evidence="2 6" id="KW-0732">Signal</keyword>
<gene>
    <name evidence="7" type="ORF">GCM10010910_15020</name>
</gene>
<reference evidence="8" key="1">
    <citation type="journal article" date="2019" name="Int. J. Syst. Evol. Microbiol.">
        <title>The Global Catalogue of Microorganisms (GCM) 10K type strain sequencing project: providing services to taxonomists for standard genome sequencing and annotation.</title>
        <authorList>
            <consortium name="The Broad Institute Genomics Platform"/>
            <consortium name="The Broad Institute Genome Sequencing Center for Infectious Disease"/>
            <person name="Wu L."/>
            <person name="Ma J."/>
        </authorList>
    </citation>
    <scope>NUCLEOTIDE SEQUENCE [LARGE SCALE GENOMIC DNA]</scope>
    <source>
        <strain evidence="8">CGMCC 4.7181</strain>
    </source>
</reference>
<evidence type="ECO:0000313" key="7">
    <source>
        <dbReference type="EMBL" id="GGO63155.1"/>
    </source>
</evidence>
<dbReference type="InterPro" id="IPR006059">
    <property type="entry name" value="SBP"/>
</dbReference>
<evidence type="ECO:0000256" key="5">
    <source>
        <dbReference type="ARBA" id="ARBA00023288"/>
    </source>
</evidence>
<keyword evidence="3" id="KW-0472">Membrane</keyword>
<evidence type="ECO:0000256" key="1">
    <source>
        <dbReference type="ARBA" id="ARBA00022475"/>
    </source>
</evidence>
<dbReference type="RefSeq" id="WP_188700760.1">
    <property type="nucleotide sequence ID" value="NZ_BMMQ01000003.1"/>
</dbReference>
<feature type="signal peptide" evidence="6">
    <location>
        <begin position="1"/>
        <end position="22"/>
    </location>
</feature>
<protein>
    <submittedName>
        <fullName evidence="7">Sugar ABC transporter substrate-binding protein</fullName>
    </submittedName>
</protein>
<comment type="caution">
    <text evidence="7">The sequence shown here is derived from an EMBL/GenBank/DDBJ whole genome shotgun (WGS) entry which is preliminary data.</text>
</comment>
<name>A0ABQ2N1D1_9MICO</name>
<evidence type="ECO:0000256" key="3">
    <source>
        <dbReference type="ARBA" id="ARBA00023136"/>
    </source>
</evidence>
<evidence type="ECO:0000256" key="6">
    <source>
        <dbReference type="SAM" id="SignalP"/>
    </source>
</evidence>
<dbReference type="Proteomes" id="UP000638043">
    <property type="component" value="Unassembled WGS sequence"/>
</dbReference>
<keyword evidence="5" id="KW-0449">Lipoprotein</keyword>
<dbReference type="PANTHER" id="PTHR43649">
    <property type="entry name" value="ARABINOSE-BINDING PROTEIN-RELATED"/>
    <property type="match status" value="1"/>
</dbReference>
<dbReference type="Gene3D" id="3.40.190.10">
    <property type="entry name" value="Periplasmic binding protein-like II"/>
    <property type="match status" value="2"/>
</dbReference>
<evidence type="ECO:0000313" key="8">
    <source>
        <dbReference type="Proteomes" id="UP000638043"/>
    </source>
</evidence>
<evidence type="ECO:0000256" key="4">
    <source>
        <dbReference type="ARBA" id="ARBA00023139"/>
    </source>
</evidence>
<evidence type="ECO:0000256" key="2">
    <source>
        <dbReference type="ARBA" id="ARBA00022729"/>
    </source>
</evidence>
<proteinExistence type="predicted"/>
<dbReference type="PANTHER" id="PTHR43649:SF33">
    <property type="entry name" value="POLYGALACTURONAN_RHAMNOGALACTURONAN-BINDING PROTEIN YTCQ"/>
    <property type="match status" value="1"/>
</dbReference>
<keyword evidence="1" id="KW-1003">Cell membrane</keyword>
<sequence>MKFNRKLALGSAVLAVTGLALTGCGASGGAGDASKDNVSWMALLHTPTTPEKGGVIETALEDVVGKGLDFQWIPAASKDEKLNAAIASDNLADIVPLSLTESTSRRALTSGQFWDIEPFLADFPNLSKIDPQILEASKIDGVLYGVPAQKPKARYGVLIRQDWLDTLGLEVPHTTEELAEVARAFTNEDPDGNGKDDTTGILDRSESFDLGFRSLAGYFGAGSVFEVNDNDEVVASFTTEPFIEAMEWYRELYQDGAVTQEFVTIQKQNQQDAIAQGKGGIVLTGLFEAKNYMALAQSSDPDTPMAWALVNDMTHEDVPRRILSDTNGGIGGLYAISKSSVKNEEQVKVVLGVLDKLLSEEAFDLMTNGIEGEHFEYEADGAVAITDQTKWEQEVQPYSSSRMSETIKTFPSSTPYVDEAAEKMAENDDYAIVDVSQSLTSDTYDSRWTEVLKSARDAYNKYMVGQLDIDGYQKVVDDLLAGDLGKIQDEFTEAYAKVNG</sequence>
<dbReference type="SUPFAM" id="SSF53850">
    <property type="entry name" value="Periplasmic binding protein-like II"/>
    <property type="match status" value="1"/>
</dbReference>
<keyword evidence="4" id="KW-0564">Palmitate</keyword>
<dbReference type="PROSITE" id="PS51257">
    <property type="entry name" value="PROKAR_LIPOPROTEIN"/>
    <property type="match status" value="1"/>
</dbReference>
<organism evidence="7 8">
    <name type="scientific">Microbacterium nanhaiense</name>
    <dbReference type="NCBI Taxonomy" id="1301026"/>
    <lineage>
        <taxon>Bacteria</taxon>
        <taxon>Bacillati</taxon>
        <taxon>Actinomycetota</taxon>
        <taxon>Actinomycetes</taxon>
        <taxon>Micrococcales</taxon>
        <taxon>Microbacteriaceae</taxon>
        <taxon>Microbacterium</taxon>
    </lineage>
</organism>
<dbReference type="InterPro" id="IPR050490">
    <property type="entry name" value="Bact_solute-bd_prot1"/>
</dbReference>
<dbReference type="EMBL" id="BMMQ01000003">
    <property type="protein sequence ID" value="GGO63155.1"/>
    <property type="molecule type" value="Genomic_DNA"/>
</dbReference>
<feature type="chain" id="PRO_5047321086" evidence="6">
    <location>
        <begin position="23"/>
        <end position="500"/>
    </location>
</feature>
<accession>A0ABQ2N1D1</accession>